<proteinExistence type="predicted"/>
<dbReference type="Pfam" id="PF16138">
    <property type="entry name" value="DUF4846"/>
    <property type="match status" value="1"/>
</dbReference>
<comment type="caution">
    <text evidence="1">The sequence shown here is derived from an EMBL/GenBank/DDBJ whole genome shotgun (WGS) entry which is preliminary data.</text>
</comment>
<dbReference type="InterPro" id="IPR032315">
    <property type="entry name" value="DUF4846"/>
</dbReference>
<sequence length="284" mass="32430">MKTLVKSGYITLLLSAFIYCTQLVNYPTYTHHNSLINENGTNILSRFDVPKGFKRKPVQQSSFSYYLQNLPLKAAGAKVKYYDGSIKYKDVYEAVVDIDIDNKNLQQCADAIIRLRAEYFYAQKAYEKIAFNLTNGFYVPYTEWMKGNRVMVKGNQTYWQKSATPSNTYKDFRKYLNFVFAYAGTLSLEKTLYPKDFSNIAIGDVFIMGGSPGHAVIVVDAAENAKGERVFLLAQSYMPAQEIQILKNPNDKSSSPWYSANTIDEVITPEWAFKTSHLKSWESK</sequence>
<evidence type="ECO:0008006" key="3">
    <source>
        <dbReference type="Google" id="ProtNLM"/>
    </source>
</evidence>
<dbReference type="EMBL" id="SEWF01000048">
    <property type="protein sequence ID" value="RYU93320.1"/>
    <property type="molecule type" value="Genomic_DNA"/>
</dbReference>
<accession>A0A4V1ZCN9</accession>
<gene>
    <name evidence="1" type="ORF">EWM59_22690</name>
</gene>
<dbReference type="OrthoDB" id="5511471at2"/>
<dbReference type="RefSeq" id="WP_130023544.1">
    <property type="nucleotide sequence ID" value="NZ_SEWF01000048.1"/>
</dbReference>
<dbReference type="Proteomes" id="UP000293162">
    <property type="component" value="Unassembled WGS sequence"/>
</dbReference>
<name>A0A4V1ZCN9_9BACT</name>
<organism evidence="1 2">
    <name type="scientific">Emticicia agri</name>
    <dbReference type="NCBI Taxonomy" id="2492393"/>
    <lineage>
        <taxon>Bacteria</taxon>
        <taxon>Pseudomonadati</taxon>
        <taxon>Bacteroidota</taxon>
        <taxon>Cytophagia</taxon>
        <taxon>Cytophagales</taxon>
        <taxon>Leadbetterellaceae</taxon>
        <taxon>Emticicia</taxon>
    </lineage>
</organism>
<evidence type="ECO:0000313" key="2">
    <source>
        <dbReference type="Proteomes" id="UP000293162"/>
    </source>
</evidence>
<keyword evidence="2" id="KW-1185">Reference proteome</keyword>
<protein>
    <recommendedName>
        <fullName evidence="3">DUF4846 domain-containing protein</fullName>
    </recommendedName>
</protein>
<dbReference type="AlphaFoldDB" id="A0A4V1ZCN9"/>
<evidence type="ECO:0000313" key="1">
    <source>
        <dbReference type="EMBL" id="RYU93320.1"/>
    </source>
</evidence>
<reference evidence="1 2" key="1">
    <citation type="submission" date="2019-02" db="EMBL/GenBank/DDBJ databases">
        <title>Bacterial novel species Emticicia sp. 17J42-9 isolated from soil.</title>
        <authorList>
            <person name="Jung H.-Y."/>
        </authorList>
    </citation>
    <scope>NUCLEOTIDE SEQUENCE [LARGE SCALE GENOMIC DNA]</scope>
    <source>
        <strain evidence="1 2">17J42-9</strain>
    </source>
</reference>